<dbReference type="STRING" id="796925.A0A137NZB1"/>
<dbReference type="InterPro" id="IPR010259">
    <property type="entry name" value="S8pro/Inhibitor_I9"/>
</dbReference>
<dbReference type="Pfam" id="PF05922">
    <property type="entry name" value="Inhibitor_I9"/>
    <property type="match status" value="1"/>
</dbReference>
<protein>
    <submittedName>
        <fullName evidence="10">Putative subtilisin-like protease</fullName>
    </submittedName>
</protein>
<dbReference type="Proteomes" id="UP000070444">
    <property type="component" value="Unassembled WGS sequence"/>
</dbReference>
<dbReference type="PANTHER" id="PTHR43806">
    <property type="entry name" value="PEPTIDASE S8"/>
    <property type="match status" value="1"/>
</dbReference>
<feature type="chain" id="PRO_5007294265" evidence="7">
    <location>
        <begin position="21"/>
        <end position="378"/>
    </location>
</feature>
<dbReference type="InterPro" id="IPR023828">
    <property type="entry name" value="Peptidase_S8_Ser-AS"/>
</dbReference>
<dbReference type="Gene3D" id="3.40.50.200">
    <property type="entry name" value="Peptidase S8/S53 domain"/>
    <property type="match status" value="1"/>
</dbReference>
<comment type="similarity">
    <text evidence="1 5 6">Belongs to the peptidase S8 family.</text>
</comment>
<evidence type="ECO:0000313" key="10">
    <source>
        <dbReference type="EMBL" id="KXN67964.1"/>
    </source>
</evidence>
<dbReference type="PROSITE" id="PS00136">
    <property type="entry name" value="SUBTILASE_ASP"/>
    <property type="match status" value="1"/>
</dbReference>
<feature type="signal peptide" evidence="7">
    <location>
        <begin position="1"/>
        <end position="20"/>
    </location>
</feature>
<dbReference type="Gene3D" id="3.30.70.80">
    <property type="entry name" value="Peptidase S8 propeptide/proteinase inhibitor I9"/>
    <property type="match status" value="1"/>
</dbReference>
<dbReference type="EMBL" id="KQ964603">
    <property type="protein sequence ID" value="KXN67964.1"/>
    <property type="molecule type" value="Genomic_DNA"/>
</dbReference>
<keyword evidence="2 5" id="KW-0645">Protease</keyword>
<evidence type="ECO:0000256" key="3">
    <source>
        <dbReference type="ARBA" id="ARBA00022801"/>
    </source>
</evidence>
<keyword evidence="11" id="KW-1185">Reference proteome</keyword>
<dbReference type="AlphaFoldDB" id="A0A137NZB1"/>
<evidence type="ECO:0000256" key="5">
    <source>
        <dbReference type="PROSITE-ProRule" id="PRU01240"/>
    </source>
</evidence>
<dbReference type="PROSITE" id="PS00137">
    <property type="entry name" value="SUBTILASE_HIS"/>
    <property type="match status" value="1"/>
</dbReference>
<feature type="active site" description="Charge relay system" evidence="5">
    <location>
        <position position="141"/>
    </location>
</feature>
<dbReference type="OrthoDB" id="206201at2759"/>
<dbReference type="Pfam" id="PF00082">
    <property type="entry name" value="Peptidase_S8"/>
    <property type="match status" value="1"/>
</dbReference>
<reference evidence="10 11" key="1">
    <citation type="journal article" date="2015" name="Genome Biol. Evol.">
        <title>Phylogenomic analyses indicate that early fungi evolved digesting cell walls of algal ancestors of land plants.</title>
        <authorList>
            <person name="Chang Y."/>
            <person name="Wang S."/>
            <person name="Sekimoto S."/>
            <person name="Aerts A.L."/>
            <person name="Choi C."/>
            <person name="Clum A."/>
            <person name="LaButti K.M."/>
            <person name="Lindquist E.A."/>
            <person name="Yee Ngan C."/>
            <person name="Ohm R.A."/>
            <person name="Salamov A.A."/>
            <person name="Grigoriev I.V."/>
            <person name="Spatafora J.W."/>
            <person name="Berbee M.L."/>
        </authorList>
    </citation>
    <scope>NUCLEOTIDE SEQUENCE [LARGE SCALE GENOMIC DNA]</scope>
    <source>
        <strain evidence="10 11">NRRL 28638</strain>
    </source>
</reference>
<proteinExistence type="inferred from homology"/>
<evidence type="ECO:0000313" key="11">
    <source>
        <dbReference type="Proteomes" id="UP000070444"/>
    </source>
</evidence>
<dbReference type="InterPro" id="IPR034193">
    <property type="entry name" value="PCSK9_ProteinaseK-like"/>
</dbReference>
<dbReference type="InterPro" id="IPR000209">
    <property type="entry name" value="Peptidase_S8/S53_dom"/>
</dbReference>
<evidence type="ECO:0000256" key="7">
    <source>
        <dbReference type="SAM" id="SignalP"/>
    </source>
</evidence>
<evidence type="ECO:0000256" key="4">
    <source>
        <dbReference type="ARBA" id="ARBA00022825"/>
    </source>
</evidence>
<sequence>MKFTAIFTTLSAFAVAIVSGEVIPGQYIISFDQTSRSSYEAQVASVTSLFTDRDGSNALLHMFNAAFYGVAVKLNPQTLEKVKTNPHVTKIEQDGIAKAIAIQSNAPWGLARVGQRPKLGASPYSYNHDDAGQGVTVFVLDTGVNISHDDFGGRATWGTNTAGGSDTDAHGHGTHCAGTIAGTTYGVAKKANIIAVKVLDDDGYGSYSGIISGIDWVVKHSAAKKVISMSLGGSKSDALNTAVNNAVNKDVVTVVAAGNDNRDACNYSPSSAPAAITVGATDINDKKASFSNYGKCVDILAPGVNILSTWKGSNTATNTISGTSMACPHVAGLAATVLSQGTSASGVDAKLKALATKNAISGFNTATPNALGFNGVSA</sequence>
<keyword evidence="4 5" id="KW-0720">Serine protease</keyword>
<evidence type="ECO:0000256" key="6">
    <source>
        <dbReference type="RuleBase" id="RU003355"/>
    </source>
</evidence>
<evidence type="ECO:0000256" key="1">
    <source>
        <dbReference type="ARBA" id="ARBA00011073"/>
    </source>
</evidence>
<feature type="domain" description="Peptidase S8/S53" evidence="8">
    <location>
        <begin position="132"/>
        <end position="372"/>
    </location>
</feature>
<dbReference type="SUPFAM" id="SSF52743">
    <property type="entry name" value="Subtilisin-like"/>
    <property type="match status" value="1"/>
</dbReference>
<dbReference type="InterPro" id="IPR050131">
    <property type="entry name" value="Peptidase_S8_subtilisin-like"/>
</dbReference>
<dbReference type="InterPro" id="IPR037045">
    <property type="entry name" value="S8pro/Inhibitor_I9_sf"/>
</dbReference>
<feature type="active site" description="Charge relay system" evidence="5">
    <location>
        <position position="324"/>
    </location>
</feature>
<gene>
    <name evidence="10" type="ORF">CONCODRAFT_166955</name>
</gene>
<dbReference type="FunFam" id="3.40.50.200:FF:000014">
    <property type="entry name" value="Proteinase K"/>
    <property type="match status" value="1"/>
</dbReference>
<dbReference type="InterPro" id="IPR022398">
    <property type="entry name" value="Peptidase_S8_His-AS"/>
</dbReference>
<dbReference type="GO" id="GO:0006508">
    <property type="term" value="P:proteolysis"/>
    <property type="evidence" value="ECO:0007669"/>
    <property type="project" value="UniProtKB-KW"/>
</dbReference>
<dbReference type="InterPro" id="IPR015500">
    <property type="entry name" value="Peptidase_S8_subtilisin-rel"/>
</dbReference>
<keyword evidence="7" id="KW-0732">Signal</keyword>
<dbReference type="PANTHER" id="PTHR43806:SF66">
    <property type="entry name" value="SERIN ENDOPEPTIDASE"/>
    <property type="match status" value="1"/>
</dbReference>
<dbReference type="InterPro" id="IPR036852">
    <property type="entry name" value="Peptidase_S8/S53_dom_sf"/>
</dbReference>
<dbReference type="PRINTS" id="PR00723">
    <property type="entry name" value="SUBTILISIN"/>
</dbReference>
<accession>A0A137NZB1</accession>
<dbReference type="GO" id="GO:0005615">
    <property type="term" value="C:extracellular space"/>
    <property type="evidence" value="ECO:0007669"/>
    <property type="project" value="TreeGrafter"/>
</dbReference>
<evidence type="ECO:0000259" key="8">
    <source>
        <dbReference type="Pfam" id="PF00082"/>
    </source>
</evidence>
<dbReference type="InterPro" id="IPR023827">
    <property type="entry name" value="Peptidase_S8_Asp-AS"/>
</dbReference>
<evidence type="ECO:0000256" key="2">
    <source>
        <dbReference type="ARBA" id="ARBA00022670"/>
    </source>
</evidence>
<feature type="active site" description="Charge relay system" evidence="5">
    <location>
        <position position="172"/>
    </location>
</feature>
<dbReference type="SUPFAM" id="SSF54897">
    <property type="entry name" value="Protease propeptides/inhibitors"/>
    <property type="match status" value="1"/>
</dbReference>
<dbReference type="GO" id="GO:0004252">
    <property type="term" value="F:serine-type endopeptidase activity"/>
    <property type="evidence" value="ECO:0007669"/>
    <property type="project" value="UniProtKB-UniRule"/>
</dbReference>
<dbReference type="PROSITE" id="PS51892">
    <property type="entry name" value="SUBTILASE"/>
    <property type="match status" value="1"/>
</dbReference>
<evidence type="ECO:0000259" key="9">
    <source>
        <dbReference type="Pfam" id="PF05922"/>
    </source>
</evidence>
<dbReference type="OMA" id="SADKVCT"/>
<keyword evidence="3 5" id="KW-0378">Hydrolase</keyword>
<dbReference type="CDD" id="cd04077">
    <property type="entry name" value="Peptidases_S8_PCSK9_ProteinaseK_like"/>
    <property type="match status" value="1"/>
</dbReference>
<feature type="domain" description="Inhibitor I9" evidence="9">
    <location>
        <begin position="26"/>
        <end position="96"/>
    </location>
</feature>
<organism evidence="10 11">
    <name type="scientific">Conidiobolus coronatus (strain ATCC 28846 / CBS 209.66 / NRRL 28638)</name>
    <name type="common">Delacroixia coronata</name>
    <dbReference type="NCBI Taxonomy" id="796925"/>
    <lineage>
        <taxon>Eukaryota</taxon>
        <taxon>Fungi</taxon>
        <taxon>Fungi incertae sedis</taxon>
        <taxon>Zoopagomycota</taxon>
        <taxon>Entomophthoromycotina</taxon>
        <taxon>Entomophthoromycetes</taxon>
        <taxon>Entomophthorales</taxon>
        <taxon>Ancylistaceae</taxon>
        <taxon>Conidiobolus</taxon>
    </lineage>
</organism>
<dbReference type="PROSITE" id="PS00138">
    <property type="entry name" value="SUBTILASE_SER"/>
    <property type="match status" value="1"/>
</dbReference>
<name>A0A137NZB1_CONC2</name>